<protein>
    <submittedName>
        <fullName evidence="2">Uncharacterized protein</fullName>
    </submittedName>
</protein>
<feature type="compositionally biased region" description="Low complexity" evidence="1">
    <location>
        <begin position="271"/>
        <end position="283"/>
    </location>
</feature>
<keyword evidence="3" id="KW-1185">Reference proteome</keyword>
<evidence type="ECO:0000256" key="1">
    <source>
        <dbReference type="SAM" id="MobiDB-lite"/>
    </source>
</evidence>
<feature type="non-terminal residue" evidence="2">
    <location>
        <position position="580"/>
    </location>
</feature>
<proteinExistence type="predicted"/>
<evidence type="ECO:0000313" key="3">
    <source>
        <dbReference type="Proteomes" id="UP000815677"/>
    </source>
</evidence>
<accession>A0ABQ0KX84</accession>
<dbReference type="EMBL" id="DF838246">
    <property type="protein sequence ID" value="GAT42759.1"/>
    <property type="molecule type" value="Genomic_DNA"/>
</dbReference>
<feature type="compositionally biased region" description="Polar residues" evidence="1">
    <location>
        <begin position="546"/>
        <end position="565"/>
    </location>
</feature>
<reference evidence="2" key="1">
    <citation type="submission" date="2014-09" db="EMBL/GenBank/DDBJ databases">
        <title>Genome sequence of the luminous mushroom Mycena chlorophos for searching fungal bioluminescence genes.</title>
        <authorList>
            <person name="Tanaka Y."/>
            <person name="Kasuga D."/>
            <person name="Oba Y."/>
            <person name="Hase S."/>
            <person name="Sato K."/>
            <person name="Oba Y."/>
            <person name="Sakakibara Y."/>
        </authorList>
    </citation>
    <scope>NUCLEOTIDE SEQUENCE</scope>
</reference>
<dbReference type="Proteomes" id="UP000815677">
    <property type="component" value="Unassembled WGS sequence"/>
</dbReference>
<organism evidence="2 3">
    <name type="scientific">Mycena chlorophos</name>
    <name type="common">Agaric fungus</name>
    <name type="synonym">Agaricus chlorophos</name>
    <dbReference type="NCBI Taxonomy" id="658473"/>
    <lineage>
        <taxon>Eukaryota</taxon>
        <taxon>Fungi</taxon>
        <taxon>Dikarya</taxon>
        <taxon>Basidiomycota</taxon>
        <taxon>Agaricomycotina</taxon>
        <taxon>Agaricomycetes</taxon>
        <taxon>Agaricomycetidae</taxon>
        <taxon>Agaricales</taxon>
        <taxon>Marasmiineae</taxon>
        <taxon>Mycenaceae</taxon>
        <taxon>Mycena</taxon>
    </lineage>
</organism>
<evidence type="ECO:0000313" key="2">
    <source>
        <dbReference type="EMBL" id="GAT42759.1"/>
    </source>
</evidence>
<sequence>MDEVRRRYLLKPQYLASSYASKTHLWKRLEGGKALASKNAKMQYGILVLTVIGKVSESGLFVDGLGGWRDTFKNTPMHKAKYQMQLERAEGTPFGPDWDPSVNQLHKFQNAVKTTSSARNLIIEDNPNEPYLRFMQHAFAERTADEPGTGVSSDRVYSNLNVPPGYDTDQWPVPEEYELQFFETGQKYAFTPVKAYGIDGARFSAKEIVEGLRGNIVEVHFTVRHYKLPDQEGKIYDSFTGHIQDVWVMMPGAPMVKNVHLNWHQLLATATTSSSPAHAQATPPQLPDTPSMSGTPMHIDHTPETPTPFSRKRKALEDNRNERQGSSAHQQGTEPASHSPAAVEGNASGKQPSVALTIAAHPKTNVAQTGGAQPSFTQASVAQASVAQANITQANVAQMSVVQPSAAQAIQAMAPTATQNIQAMAPTAAQQPDTPTAEPPVSTENLTSVSGSETPMVVDLPTESDIVGATTGGQGTQEPTTSAAVRFQMPDPSTYGSVSAITVPGGPAASPASGAQYGILQGHAALPGNLAHYYRINDSVISSSGSDFTNPDASLSANSAFSVNPNECKGNLDTAEQGST</sequence>
<feature type="region of interest" description="Disordered" evidence="1">
    <location>
        <begin position="425"/>
        <end position="455"/>
    </location>
</feature>
<feature type="region of interest" description="Disordered" evidence="1">
    <location>
        <begin position="546"/>
        <end position="580"/>
    </location>
</feature>
<feature type="compositionally biased region" description="Polar residues" evidence="1">
    <location>
        <begin position="442"/>
        <end position="453"/>
    </location>
</feature>
<feature type="compositionally biased region" description="Polar residues" evidence="1">
    <location>
        <begin position="324"/>
        <end position="336"/>
    </location>
</feature>
<gene>
    <name evidence="2" type="ORF">MCHLO_00461</name>
</gene>
<feature type="region of interest" description="Disordered" evidence="1">
    <location>
        <begin position="271"/>
        <end position="350"/>
    </location>
</feature>
<name>A0ABQ0KX84_MYCCL</name>